<keyword evidence="2" id="KW-1185">Reference proteome</keyword>
<dbReference type="Proteomes" id="UP001374584">
    <property type="component" value="Unassembled WGS sequence"/>
</dbReference>
<comment type="caution">
    <text evidence="1">The sequence shown here is derived from an EMBL/GenBank/DDBJ whole genome shotgun (WGS) entry which is preliminary data.</text>
</comment>
<dbReference type="AlphaFoldDB" id="A0AAN9MAU9"/>
<evidence type="ECO:0000313" key="1">
    <source>
        <dbReference type="EMBL" id="KAK7348053.1"/>
    </source>
</evidence>
<dbReference type="EMBL" id="JAYMYR010000008">
    <property type="protein sequence ID" value="KAK7348053.1"/>
    <property type="molecule type" value="Genomic_DNA"/>
</dbReference>
<reference evidence="1 2" key="1">
    <citation type="submission" date="2024-01" db="EMBL/GenBank/DDBJ databases">
        <title>The genomes of 5 underutilized Papilionoideae crops provide insights into root nodulation and disease resistanc.</title>
        <authorList>
            <person name="Jiang F."/>
        </authorList>
    </citation>
    <scope>NUCLEOTIDE SEQUENCE [LARGE SCALE GENOMIC DNA]</scope>
    <source>
        <strain evidence="1">JINMINGXINNONG_FW02</strain>
        <tissue evidence="1">Leaves</tissue>
    </source>
</reference>
<proteinExistence type="predicted"/>
<evidence type="ECO:0000313" key="2">
    <source>
        <dbReference type="Proteomes" id="UP001374584"/>
    </source>
</evidence>
<name>A0AAN9MAU9_PHACN</name>
<organism evidence="1 2">
    <name type="scientific">Phaseolus coccineus</name>
    <name type="common">Scarlet runner bean</name>
    <name type="synonym">Phaseolus multiflorus</name>
    <dbReference type="NCBI Taxonomy" id="3886"/>
    <lineage>
        <taxon>Eukaryota</taxon>
        <taxon>Viridiplantae</taxon>
        <taxon>Streptophyta</taxon>
        <taxon>Embryophyta</taxon>
        <taxon>Tracheophyta</taxon>
        <taxon>Spermatophyta</taxon>
        <taxon>Magnoliopsida</taxon>
        <taxon>eudicotyledons</taxon>
        <taxon>Gunneridae</taxon>
        <taxon>Pentapetalae</taxon>
        <taxon>rosids</taxon>
        <taxon>fabids</taxon>
        <taxon>Fabales</taxon>
        <taxon>Fabaceae</taxon>
        <taxon>Papilionoideae</taxon>
        <taxon>50 kb inversion clade</taxon>
        <taxon>NPAAA clade</taxon>
        <taxon>indigoferoid/millettioid clade</taxon>
        <taxon>Phaseoleae</taxon>
        <taxon>Phaseolus</taxon>
    </lineage>
</organism>
<protein>
    <submittedName>
        <fullName evidence="1">Uncharacterized protein</fullName>
    </submittedName>
</protein>
<gene>
    <name evidence="1" type="ORF">VNO80_22602</name>
</gene>
<sequence>MAIKPKERENARYLLHDTVRFDASWWLTVCVHSEREPSFSRGRRRFRLASHHRRLSQSQCFWQTKELLSCSRSRDRLCSHTNLGYGAAIFGNIQDYACWSCCRNQCSHDSVLSLQRGNWWQPSPHKR</sequence>
<accession>A0AAN9MAU9</accession>